<dbReference type="RefSeq" id="WP_054963803.1">
    <property type="nucleotide sequence ID" value="NZ_LJCQ01000041.1"/>
</dbReference>
<dbReference type="GO" id="GO:0006508">
    <property type="term" value="P:proteolysis"/>
    <property type="evidence" value="ECO:0007669"/>
    <property type="project" value="InterPro"/>
</dbReference>
<evidence type="ECO:0000313" key="3">
    <source>
        <dbReference type="EMBL" id="KPV47556.1"/>
    </source>
</evidence>
<dbReference type="EMBL" id="LJCQ01000041">
    <property type="protein sequence ID" value="KPV47556.1"/>
    <property type="molecule type" value="Genomic_DNA"/>
</dbReference>
<dbReference type="PANTHER" id="PTHR42776">
    <property type="entry name" value="SERINE PEPTIDASE S9 FAMILY MEMBER"/>
    <property type="match status" value="1"/>
</dbReference>
<evidence type="ECO:0000259" key="2">
    <source>
        <dbReference type="Pfam" id="PF00326"/>
    </source>
</evidence>
<protein>
    <submittedName>
        <fullName evidence="3">Peptidase S9</fullName>
    </submittedName>
</protein>
<dbReference type="Proteomes" id="UP000050515">
    <property type="component" value="Unassembled WGS sequence"/>
</dbReference>
<dbReference type="PANTHER" id="PTHR42776:SF27">
    <property type="entry name" value="DIPEPTIDYL PEPTIDASE FAMILY MEMBER 6"/>
    <property type="match status" value="1"/>
</dbReference>
<evidence type="ECO:0000256" key="1">
    <source>
        <dbReference type="ARBA" id="ARBA00022801"/>
    </source>
</evidence>
<dbReference type="Gene3D" id="3.40.50.1820">
    <property type="entry name" value="alpha/beta hydrolase"/>
    <property type="match status" value="1"/>
</dbReference>
<accession>A0A0P9ETU6</accession>
<feature type="domain" description="Peptidase S9 prolyl oligopeptidase catalytic" evidence="2">
    <location>
        <begin position="389"/>
        <end position="586"/>
    </location>
</feature>
<proteinExistence type="predicted"/>
<comment type="caution">
    <text evidence="3">The sequence shown here is derived from an EMBL/GenBank/DDBJ whole genome shotgun (WGS) entry which is preliminary data.</text>
</comment>
<dbReference type="SUPFAM" id="SSF53474">
    <property type="entry name" value="alpha/beta-Hydrolases"/>
    <property type="match status" value="1"/>
</dbReference>
<keyword evidence="1" id="KW-0378">Hydrolase</keyword>
<sequence>MEDYSIERLLKYRFISNVRISPNGDEIACIATKSYREYKKKNPESTLFIFKKNMEIKRKIDGHGIKSFEYASSGRSLYVCGNNIIVLDNNGMDISLNFPGEIDTAKWYDDSRIIFTAKEKKVNGEDDAYFFEESDSFNSLYIIDMNSGIKKITEKLNIWEFSVDGKNIYAIASECPQESCWYASKVYKIGIDRDIKIIYDPEYRQIGKIRAFNDNVAFLESVMSDRGVVSGDIILISGNKTKNLTEDSDSSYSHIEFFNNNIYAMENHMSEFRIKNIDTGSILWRGTGIVYPVVSPEFSISLNKIALVFSDTENPGELLFINGDEIIKSEINKELRNSPKYANELIEWDSNGMRIYGFLRSLAPEKPLIVYIHGGPTSFSYPAMIDRTTMYLDNGYSVFLPNYRGSIGLGRKYAESNLGDLGGNDFEDIINGINFLKSTGKIKTDRIYITGGSYGGYMSALAVAKSNIFRASVSLYGISDWVSFHGTSNLHLWDQIHMHEDPYKFNKYDKFSVIRMNSDIKIPILLMHGIEDPYVPYGQYLEFYRYLKDKNKKVRLLLFPREGHGFGEKMHMIQQYRETLKFFDENI</sequence>
<dbReference type="InterPro" id="IPR029058">
    <property type="entry name" value="AB_hydrolase_fold"/>
</dbReference>
<dbReference type="InterPro" id="IPR001375">
    <property type="entry name" value="Peptidase_S9_cat"/>
</dbReference>
<dbReference type="Pfam" id="PF00326">
    <property type="entry name" value="Peptidase_S9"/>
    <property type="match status" value="1"/>
</dbReference>
<dbReference type="SUPFAM" id="SSF82171">
    <property type="entry name" value="DPP6 N-terminal domain-like"/>
    <property type="match status" value="1"/>
</dbReference>
<name>A0A0P9ETU6_9ARCH</name>
<gene>
    <name evidence="3" type="ORF">SE19_00535</name>
</gene>
<dbReference type="GO" id="GO:0004252">
    <property type="term" value="F:serine-type endopeptidase activity"/>
    <property type="evidence" value="ECO:0007669"/>
    <property type="project" value="TreeGrafter"/>
</dbReference>
<dbReference type="PATRIC" id="fig|507754.4.peg.229"/>
<evidence type="ECO:0000313" key="4">
    <source>
        <dbReference type="Proteomes" id="UP000050515"/>
    </source>
</evidence>
<reference evidence="3 4" key="1">
    <citation type="submission" date="2015-09" db="EMBL/GenBank/DDBJ databases">
        <title>Draft genome sequence of Acidiplasma aeolicum DSM 18409.</title>
        <authorList>
            <person name="Hemp J."/>
        </authorList>
    </citation>
    <scope>NUCLEOTIDE SEQUENCE [LARGE SCALE GENOMIC DNA]</scope>
    <source>
        <strain evidence="3 4">V</strain>
    </source>
</reference>
<organism evidence="3 4">
    <name type="scientific">Acidiplasma aeolicum</name>
    <dbReference type="NCBI Taxonomy" id="507754"/>
    <lineage>
        <taxon>Archaea</taxon>
        <taxon>Methanobacteriati</taxon>
        <taxon>Thermoplasmatota</taxon>
        <taxon>Thermoplasmata</taxon>
        <taxon>Thermoplasmatales</taxon>
        <taxon>Ferroplasmaceae</taxon>
        <taxon>Acidiplasma</taxon>
    </lineage>
</organism>
<dbReference type="AlphaFoldDB" id="A0A0P9ETU6"/>